<dbReference type="InterPro" id="IPR008334">
    <property type="entry name" value="5'-Nucleotdase_C"/>
</dbReference>
<dbReference type="Gene3D" id="3.90.780.10">
    <property type="entry name" value="5'-Nucleotidase, C-terminal domain"/>
    <property type="match status" value="1"/>
</dbReference>
<reference evidence="6 7" key="1">
    <citation type="journal article" date="2013" name="BMC Genomics">
        <title>Reconstruction of the lipid metabolism for the microalga Monoraphidium neglectum from its genome sequence reveals characteristics suitable for biofuel production.</title>
        <authorList>
            <person name="Bogen C."/>
            <person name="Al-Dilaimi A."/>
            <person name="Albersmeier A."/>
            <person name="Wichmann J."/>
            <person name="Grundmann M."/>
            <person name="Rupp O."/>
            <person name="Lauersen K.J."/>
            <person name="Blifernez-Klassen O."/>
            <person name="Kalinowski J."/>
            <person name="Goesmann A."/>
            <person name="Mussgnug J.H."/>
            <person name="Kruse O."/>
        </authorList>
    </citation>
    <scope>NUCLEOTIDE SEQUENCE [LARGE SCALE GENOMIC DNA]</scope>
    <source>
        <strain evidence="6 7">SAG 48.87</strain>
    </source>
</reference>
<dbReference type="Pfam" id="PF00149">
    <property type="entry name" value="Metallophos"/>
    <property type="match status" value="1"/>
</dbReference>
<dbReference type="PRINTS" id="PR01607">
    <property type="entry name" value="APYRASEFAMLY"/>
</dbReference>
<evidence type="ECO:0000259" key="5">
    <source>
        <dbReference type="Pfam" id="PF02872"/>
    </source>
</evidence>
<keyword evidence="3 6" id="KW-0378">Hydrolase</keyword>
<dbReference type="STRING" id="145388.A0A0D2JIN8"/>
<evidence type="ECO:0000256" key="1">
    <source>
        <dbReference type="ARBA" id="ARBA00006654"/>
    </source>
</evidence>
<sequence length="480" mass="51037">MARAALLLVLVLGMCSCVRGRRGRSLAAAPAPKELHIVHINDVHNRIEQTSTSSTTCSDAQAASGLCLGGWGRISSYVNAARKKAAAAKAAFLFLDAGDQFDGTLWDVVYKGAATAKMQNIVKPDVMVRFGAFNTGSLKNLHTHGLDSAGLAGSEFTFPPDILKAYIGNITFPMLGACNTDTSDEPLLKGLIQKWKVWQFGPYKVAAVGWLTPDASFTAANIGKVKVTPVNAAVKQCIADLKKAHPDVHLIIGMSHTGYHPDIETAKQVPDLDIIISGHSHTFLRTPSKVGPIFDKTVNATDETCLKKRACDEPGGPYPTYVSSQKCSGVGAAKTCTNKTIPVVQVYYASKYIGDVTLDLATKKVTAAKPVLLGGDNSTSPWPQDPVILAEIEKLSGPVTALEKKPAGKTSVVMIGGRPGRVAETNFGSYLADIMKNGPVTIALINSGSIRANIEPELVNYGDVLTALPFRNLLAVKLSR</sequence>
<accession>A0A0D2JIN8</accession>
<dbReference type="SUPFAM" id="SSF56300">
    <property type="entry name" value="Metallo-dependent phosphatases"/>
    <property type="match status" value="1"/>
</dbReference>
<dbReference type="AlphaFoldDB" id="A0A0D2JIN8"/>
<evidence type="ECO:0000313" key="7">
    <source>
        <dbReference type="Proteomes" id="UP000054498"/>
    </source>
</evidence>
<gene>
    <name evidence="6" type="ORF">MNEG_8797</name>
</gene>
<dbReference type="EC" id="3.1.3.5" evidence="6"/>
<dbReference type="InterPro" id="IPR036907">
    <property type="entry name" value="5'-Nucleotdase_C_sf"/>
</dbReference>
<dbReference type="SUPFAM" id="SSF55816">
    <property type="entry name" value="5'-nucleotidase (syn. UDP-sugar hydrolase), C-terminal domain"/>
    <property type="match status" value="1"/>
</dbReference>
<comment type="similarity">
    <text evidence="1 3">Belongs to the 5'-nucleotidase family.</text>
</comment>
<dbReference type="Pfam" id="PF02872">
    <property type="entry name" value="5_nucleotid_C"/>
    <property type="match status" value="1"/>
</dbReference>
<dbReference type="PANTHER" id="PTHR11575">
    <property type="entry name" value="5'-NUCLEOTIDASE-RELATED"/>
    <property type="match status" value="1"/>
</dbReference>
<dbReference type="PROSITE" id="PS51257">
    <property type="entry name" value="PROKAR_LIPOPROTEIN"/>
    <property type="match status" value="1"/>
</dbReference>
<evidence type="ECO:0000259" key="4">
    <source>
        <dbReference type="Pfam" id="PF00149"/>
    </source>
</evidence>
<evidence type="ECO:0000313" key="6">
    <source>
        <dbReference type="EMBL" id="KIY99167.1"/>
    </source>
</evidence>
<dbReference type="OrthoDB" id="531680at2759"/>
<dbReference type="Gene3D" id="3.60.21.10">
    <property type="match status" value="1"/>
</dbReference>
<feature type="domain" description="Calcineurin-like phosphoesterase" evidence="4">
    <location>
        <begin position="36"/>
        <end position="282"/>
    </location>
</feature>
<proteinExistence type="inferred from homology"/>
<evidence type="ECO:0000256" key="2">
    <source>
        <dbReference type="ARBA" id="ARBA00022729"/>
    </source>
</evidence>
<dbReference type="RefSeq" id="XP_013898187.1">
    <property type="nucleotide sequence ID" value="XM_014042733.1"/>
</dbReference>
<dbReference type="PANTHER" id="PTHR11575:SF24">
    <property type="entry name" value="5'-NUCLEOTIDASE"/>
    <property type="match status" value="1"/>
</dbReference>
<feature type="signal peptide" evidence="3">
    <location>
        <begin position="1"/>
        <end position="20"/>
    </location>
</feature>
<organism evidence="6 7">
    <name type="scientific">Monoraphidium neglectum</name>
    <dbReference type="NCBI Taxonomy" id="145388"/>
    <lineage>
        <taxon>Eukaryota</taxon>
        <taxon>Viridiplantae</taxon>
        <taxon>Chlorophyta</taxon>
        <taxon>core chlorophytes</taxon>
        <taxon>Chlorophyceae</taxon>
        <taxon>CS clade</taxon>
        <taxon>Sphaeropleales</taxon>
        <taxon>Selenastraceae</taxon>
        <taxon>Monoraphidium</taxon>
    </lineage>
</organism>
<dbReference type="GO" id="GO:0000166">
    <property type="term" value="F:nucleotide binding"/>
    <property type="evidence" value="ECO:0007669"/>
    <property type="project" value="UniProtKB-KW"/>
</dbReference>
<keyword evidence="3" id="KW-0547">Nucleotide-binding</keyword>
<feature type="chain" id="PRO_5005112581" evidence="3">
    <location>
        <begin position="21"/>
        <end position="480"/>
    </location>
</feature>
<dbReference type="GO" id="GO:0009166">
    <property type="term" value="P:nucleotide catabolic process"/>
    <property type="evidence" value="ECO:0007669"/>
    <property type="project" value="InterPro"/>
</dbReference>
<name>A0A0D2JIN8_9CHLO</name>
<dbReference type="EMBL" id="KK101932">
    <property type="protein sequence ID" value="KIY99167.1"/>
    <property type="molecule type" value="Genomic_DNA"/>
</dbReference>
<dbReference type="InterPro" id="IPR004843">
    <property type="entry name" value="Calcineurin-like_PHP"/>
</dbReference>
<dbReference type="InterPro" id="IPR006179">
    <property type="entry name" value="5_nucleotidase/apyrase"/>
</dbReference>
<feature type="domain" description="5'-Nucleotidase C-terminal" evidence="5">
    <location>
        <begin position="408"/>
        <end position="476"/>
    </location>
</feature>
<keyword evidence="7" id="KW-1185">Reference proteome</keyword>
<protein>
    <submittedName>
        <fullName evidence="6">Protein 5NUC</fullName>
        <ecNumber evidence="6">3.1.3.5</ecNumber>
    </submittedName>
</protein>
<dbReference type="GO" id="GO:0008253">
    <property type="term" value="F:5'-nucleotidase activity"/>
    <property type="evidence" value="ECO:0007669"/>
    <property type="project" value="UniProtKB-EC"/>
</dbReference>
<dbReference type="InterPro" id="IPR029052">
    <property type="entry name" value="Metallo-depent_PP-like"/>
</dbReference>
<keyword evidence="2 3" id="KW-0732">Signal</keyword>
<dbReference type="Proteomes" id="UP000054498">
    <property type="component" value="Unassembled WGS sequence"/>
</dbReference>
<dbReference type="GeneID" id="25741672"/>
<evidence type="ECO:0000256" key="3">
    <source>
        <dbReference type="RuleBase" id="RU362119"/>
    </source>
</evidence>
<dbReference type="KEGG" id="mng:MNEG_8797"/>